<dbReference type="PANTHER" id="PTHR31082:SF4">
    <property type="entry name" value="PHEROMONE-REGULATED MEMBRANE PROTEIN 10"/>
    <property type="match status" value="1"/>
</dbReference>
<dbReference type="GO" id="GO:0016020">
    <property type="term" value="C:membrane"/>
    <property type="evidence" value="ECO:0007669"/>
    <property type="project" value="UniProtKB-SubCell"/>
</dbReference>
<evidence type="ECO:0000313" key="10">
    <source>
        <dbReference type="Proteomes" id="UP000054248"/>
    </source>
</evidence>
<evidence type="ECO:0000256" key="2">
    <source>
        <dbReference type="ARBA" id="ARBA00022692"/>
    </source>
</evidence>
<dbReference type="InterPro" id="IPR051361">
    <property type="entry name" value="ThrE/Ser_Exporter"/>
</dbReference>
<feature type="domain" description="Threonine/Serine exporter ThrE" evidence="8">
    <location>
        <begin position="376"/>
        <end position="492"/>
    </location>
</feature>
<evidence type="ECO:0000256" key="1">
    <source>
        <dbReference type="ARBA" id="ARBA00004141"/>
    </source>
</evidence>
<keyword evidence="2 6" id="KW-0812">Transmembrane</keyword>
<feature type="domain" description="Threonine/serine exporter-like N-terminal" evidence="7">
    <location>
        <begin position="23"/>
        <end position="264"/>
    </location>
</feature>
<evidence type="ECO:0000256" key="5">
    <source>
        <dbReference type="ARBA" id="ARBA00034125"/>
    </source>
</evidence>
<evidence type="ECO:0008006" key="11">
    <source>
        <dbReference type="Google" id="ProtNLM"/>
    </source>
</evidence>
<dbReference type="Proteomes" id="UP000054248">
    <property type="component" value="Unassembled WGS sequence"/>
</dbReference>
<organism evidence="9 10">
    <name type="scientific">Tulasnella calospora MUT 4182</name>
    <dbReference type="NCBI Taxonomy" id="1051891"/>
    <lineage>
        <taxon>Eukaryota</taxon>
        <taxon>Fungi</taxon>
        <taxon>Dikarya</taxon>
        <taxon>Basidiomycota</taxon>
        <taxon>Agaricomycotina</taxon>
        <taxon>Agaricomycetes</taxon>
        <taxon>Cantharellales</taxon>
        <taxon>Tulasnellaceae</taxon>
        <taxon>Tulasnella</taxon>
    </lineage>
</organism>
<feature type="transmembrane region" description="Helical" evidence="6">
    <location>
        <begin position="431"/>
        <end position="455"/>
    </location>
</feature>
<protein>
    <recommendedName>
        <fullName evidence="11">Threonine/serine exporter-like N-terminal domain-containing protein</fullName>
    </recommendedName>
</protein>
<keyword evidence="3 6" id="KW-1133">Transmembrane helix</keyword>
<feature type="transmembrane region" description="Helical" evidence="6">
    <location>
        <begin position="407"/>
        <end position="424"/>
    </location>
</feature>
<sequence length="507" mass="55391">MTLNSSYFKNGIASVVIIAKQNFILKLARALMLYGAPSHRLESQLVATAKVLSIPAQVIHFPGVVLMSFHDRVAKTSETHIVKATTRLQLGKLHRVHMIYRSVVHSQIGVAEGTEQLAKLIRAPPEYPIRLRCVFAFCCAFVICLSSFGGSFLDAGVAGCAGAILAYLQLHAVKRSVLFANIFEISTAIWVAFAARALSSWQGDYFCYSAISTAGVVLILPGFAVLSSALELASKSIVSGAARLVWAVSYTLFLGFSLTVGSDLWFILDSDARHRRQEAADSLTTISYINGTLFPDVNSTDTFNSLRQTLGGDLDGSWTFVNKTSNVSKLYHYQIVGCYRDPSWEWWRQPLPIWSLFILVPLYSLFNSFWNLQPWKSKQLPVMVSISCFSYAARKALQHFIGPRNEVVSAMGAFVIGVLGNVYARVFKGTAFTCMVTAVCFLVPSGLAAAGGLAMNYQGTTDDQYTSSIVIGVRMLSVAIGTTVGLLFSSLVVYAFGPKKKSALFAF</sequence>
<dbReference type="Pfam" id="PF06738">
    <property type="entry name" value="ThrE"/>
    <property type="match status" value="1"/>
</dbReference>
<feature type="transmembrane region" description="Helical" evidence="6">
    <location>
        <begin position="244"/>
        <end position="268"/>
    </location>
</feature>
<reference evidence="9 10" key="1">
    <citation type="submission" date="2014-04" db="EMBL/GenBank/DDBJ databases">
        <authorList>
            <consortium name="DOE Joint Genome Institute"/>
            <person name="Kuo A."/>
            <person name="Girlanda M."/>
            <person name="Perotto S."/>
            <person name="Kohler A."/>
            <person name="Nagy L.G."/>
            <person name="Floudas D."/>
            <person name="Copeland A."/>
            <person name="Barry K.W."/>
            <person name="Cichocki N."/>
            <person name="Veneault-Fourrey C."/>
            <person name="LaButti K."/>
            <person name="Lindquist E.A."/>
            <person name="Lipzen A."/>
            <person name="Lundell T."/>
            <person name="Morin E."/>
            <person name="Murat C."/>
            <person name="Sun H."/>
            <person name="Tunlid A."/>
            <person name="Henrissat B."/>
            <person name="Grigoriev I.V."/>
            <person name="Hibbett D.S."/>
            <person name="Martin F."/>
            <person name="Nordberg H.P."/>
            <person name="Cantor M.N."/>
            <person name="Hua S.X."/>
        </authorList>
    </citation>
    <scope>NUCLEOTIDE SEQUENCE [LARGE SCALE GENOMIC DNA]</scope>
    <source>
        <strain evidence="9 10">MUT 4182</strain>
    </source>
</reference>
<accession>A0A0C3MLS2</accession>
<evidence type="ECO:0000256" key="4">
    <source>
        <dbReference type="ARBA" id="ARBA00023136"/>
    </source>
</evidence>
<dbReference type="EMBL" id="KN822942">
    <property type="protein sequence ID" value="KIO34642.1"/>
    <property type="molecule type" value="Genomic_DNA"/>
</dbReference>
<evidence type="ECO:0000256" key="3">
    <source>
        <dbReference type="ARBA" id="ARBA00022989"/>
    </source>
</evidence>
<dbReference type="OrthoDB" id="413008at2759"/>
<dbReference type="InterPro" id="IPR010619">
    <property type="entry name" value="ThrE-like_N"/>
</dbReference>
<name>A0A0C3MLS2_9AGAM</name>
<evidence type="ECO:0000256" key="6">
    <source>
        <dbReference type="SAM" id="Phobius"/>
    </source>
</evidence>
<evidence type="ECO:0000313" key="9">
    <source>
        <dbReference type="EMBL" id="KIO34642.1"/>
    </source>
</evidence>
<comment type="similarity">
    <text evidence="5">Belongs to the ThrE exporter (TC 2.A.79) family.</text>
</comment>
<feature type="transmembrane region" description="Helical" evidence="6">
    <location>
        <begin position="177"/>
        <end position="198"/>
    </location>
</feature>
<feature type="transmembrane region" description="Helical" evidence="6">
    <location>
        <begin position="475"/>
        <end position="497"/>
    </location>
</feature>
<comment type="subcellular location">
    <subcellularLocation>
        <location evidence="1">Membrane</location>
        <topology evidence="1">Multi-pass membrane protein</topology>
    </subcellularLocation>
</comment>
<evidence type="ECO:0000259" key="8">
    <source>
        <dbReference type="Pfam" id="PF12821"/>
    </source>
</evidence>
<evidence type="ECO:0000259" key="7">
    <source>
        <dbReference type="Pfam" id="PF06738"/>
    </source>
</evidence>
<dbReference type="GO" id="GO:0022857">
    <property type="term" value="F:transmembrane transporter activity"/>
    <property type="evidence" value="ECO:0007669"/>
    <property type="project" value="InterPro"/>
</dbReference>
<dbReference type="InterPro" id="IPR024528">
    <property type="entry name" value="ThrE_2"/>
</dbReference>
<keyword evidence="4 6" id="KW-0472">Membrane</keyword>
<feature type="transmembrane region" description="Helical" evidence="6">
    <location>
        <begin position="129"/>
        <end position="149"/>
    </location>
</feature>
<reference evidence="10" key="2">
    <citation type="submission" date="2015-01" db="EMBL/GenBank/DDBJ databases">
        <title>Evolutionary Origins and Diversification of the Mycorrhizal Mutualists.</title>
        <authorList>
            <consortium name="DOE Joint Genome Institute"/>
            <consortium name="Mycorrhizal Genomics Consortium"/>
            <person name="Kohler A."/>
            <person name="Kuo A."/>
            <person name="Nagy L.G."/>
            <person name="Floudas D."/>
            <person name="Copeland A."/>
            <person name="Barry K.W."/>
            <person name="Cichocki N."/>
            <person name="Veneault-Fourrey C."/>
            <person name="LaButti K."/>
            <person name="Lindquist E.A."/>
            <person name="Lipzen A."/>
            <person name="Lundell T."/>
            <person name="Morin E."/>
            <person name="Murat C."/>
            <person name="Riley R."/>
            <person name="Ohm R."/>
            <person name="Sun H."/>
            <person name="Tunlid A."/>
            <person name="Henrissat B."/>
            <person name="Grigoriev I.V."/>
            <person name="Hibbett D.S."/>
            <person name="Martin F."/>
        </authorList>
    </citation>
    <scope>NUCLEOTIDE SEQUENCE [LARGE SCALE GENOMIC DNA]</scope>
    <source>
        <strain evidence="10">MUT 4182</strain>
    </source>
</reference>
<dbReference type="HOGENOM" id="CLU_007078_4_1_1"/>
<keyword evidence="10" id="KW-1185">Reference proteome</keyword>
<gene>
    <name evidence="9" type="ORF">M407DRAFT_209911</name>
</gene>
<dbReference type="AlphaFoldDB" id="A0A0C3MLS2"/>
<dbReference type="PANTHER" id="PTHR31082">
    <property type="entry name" value="PHEROMONE-REGULATED MEMBRANE PROTEIN 10"/>
    <property type="match status" value="1"/>
</dbReference>
<dbReference type="Pfam" id="PF12821">
    <property type="entry name" value="ThrE_2"/>
    <property type="match status" value="1"/>
</dbReference>
<feature type="transmembrane region" description="Helical" evidence="6">
    <location>
        <begin position="210"/>
        <end position="232"/>
    </location>
</feature>
<proteinExistence type="inferred from homology"/>
<feature type="transmembrane region" description="Helical" evidence="6">
    <location>
        <begin position="351"/>
        <end position="370"/>
    </location>
</feature>